<evidence type="ECO:0000313" key="6">
    <source>
        <dbReference type="Proteomes" id="UP000033536"/>
    </source>
</evidence>
<dbReference type="Proteomes" id="UP000523362">
    <property type="component" value="Unassembled WGS sequence"/>
</dbReference>
<reference evidence="4 6" key="1">
    <citation type="submission" date="2015-02" db="EMBL/GenBank/DDBJ databases">
        <title>Sequencing of Listeria spp. dairy environmental strains.</title>
        <authorList>
            <person name="Muhterem-Uyar M."/>
            <person name="Wagner M."/>
            <person name="Schmitz-Esser S."/>
            <person name="Stessl B."/>
        </authorList>
    </citation>
    <scope>NUCLEOTIDE SEQUENCE [LARGE SCALE GENOMIC DNA]</scope>
    <source>
        <strain evidence="4 6">7KSM</strain>
    </source>
</reference>
<gene>
    <name evidence="5" type="ORF">HB897_07665</name>
    <name evidence="4" type="ORF">UQ68_11860</name>
</gene>
<dbReference type="SUPFAM" id="SSF51569">
    <property type="entry name" value="Aldolase"/>
    <property type="match status" value="1"/>
</dbReference>
<proteinExistence type="predicted"/>
<evidence type="ECO:0000313" key="5">
    <source>
        <dbReference type="EMBL" id="MBC1486101.1"/>
    </source>
</evidence>
<dbReference type="GO" id="GO:0005737">
    <property type="term" value="C:cytoplasm"/>
    <property type="evidence" value="ECO:0007669"/>
    <property type="project" value="UniProtKB-SubCell"/>
</dbReference>
<reference evidence="5 7" key="2">
    <citation type="submission" date="2020-03" db="EMBL/GenBank/DDBJ databases">
        <title>Soil Listeria distribution.</title>
        <authorList>
            <person name="Liao J."/>
            <person name="Wiedmann M."/>
        </authorList>
    </citation>
    <scope>NUCLEOTIDE SEQUENCE [LARGE SCALE GENOMIC DNA]</scope>
    <source>
        <strain evidence="5 7">FSL L7-1560</strain>
    </source>
</reference>
<dbReference type="EMBL" id="JYOM01000015">
    <property type="protein sequence ID" value="KKD44984.1"/>
    <property type="molecule type" value="Genomic_DNA"/>
</dbReference>
<dbReference type="EMBL" id="JAARRG010000004">
    <property type="protein sequence ID" value="MBC1486101.1"/>
    <property type="molecule type" value="Genomic_DNA"/>
</dbReference>
<dbReference type="Gene3D" id="3.20.20.70">
    <property type="entry name" value="Aldolase class I"/>
    <property type="match status" value="1"/>
</dbReference>
<dbReference type="PANTHER" id="PTHR10683:SF28">
    <property type="entry name" value="TRANSALDOLASE C"/>
    <property type="match status" value="1"/>
</dbReference>
<dbReference type="AlphaFoldDB" id="A0A7X0X2Q8"/>
<evidence type="ECO:0000256" key="3">
    <source>
        <dbReference type="ARBA" id="ARBA00023270"/>
    </source>
</evidence>
<dbReference type="PROSITE" id="PS01054">
    <property type="entry name" value="TRANSALDOLASE_1"/>
    <property type="match status" value="1"/>
</dbReference>
<evidence type="ECO:0000256" key="2">
    <source>
        <dbReference type="ARBA" id="ARBA00022490"/>
    </source>
</evidence>
<evidence type="ECO:0000256" key="1">
    <source>
        <dbReference type="ARBA" id="ARBA00004496"/>
    </source>
</evidence>
<dbReference type="FunFam" id="3.20.20.70:FF:000018">
    <property type="entry name" value="Probable transaldolase"/>
    <property type="match status" value="1"/>
</dbReference>
<sequence>MYLDSGNLEDIKKIQASSIFKGITTNPSILVKEKCSRKTAITNILQQSNKLVFVQTVGFTYEEILADASALLATFGKERIAIKIPAHEDGIYVIETLKKEDKTIKLLGTAIYSADQAIAAGLAGADFVAPYVNRMSGASINPFKEIAKMRHFFDKQALSTQIMAASFKNAGQVMEAYESGADTVTIPYDIYEQMTNKLLAIEAIHVFNQDATLFES</sequence>
<accession>A0A7X0X2Q8</accession>
<organism evidence="5 7">
    <name type="scientific">Listeria seeligeri</name>
    <dbReference type="NCBI Taxonomy" id="1640"/>
    <lineage>
        <taxon>Bacteria</taxon>
        <taxon>Bacillati</taxon>
        <taxon>Bacillota</taxon>
        <taxon>Bacilli</taxon>
        <taxon>Bacillales</taxon>
        <taxon>Listeriaceae</taxon>
        <taxon>Listeria</taxon>
    </lineage>
</organism>
<dbReference type="PANTHER" id="PTHR10683">
    <property type="entry name" value="TRANSALDOLASE"/>
    <property type="match status" value="1"/>
</dbReference>
<evidence type="ECO:0000313" key="7">
    <source>
        <dbReference type="Proteomes" id="UP000523362"/>
    </source>
</evidence>
<evidence type="ECO:0000313" key="4">
    <source>
        <dbReference type="EMBL" id="KKD44984.1"/>
    </source>
</evidence>
<keyword evidence="6" id="KW-1185">Reference proteome</keyword>
<name>A0A7X0X2Q8_LISSE</name>
<comment type="subcellular location">
    <subcellularLocation>
        <location evidence="1">Cytoplasm</location>
    </subcellularLocation>
</comment>
<dbReference type="Proteomes" id="UP000033536">
    <property type="component" value="Unassembled WGS sequence"/>
</dbReference>
<dbReference type="InterPro" id="IPR018225">
    <property type="entry name" value="Transaldolase_AS"/>
</dbReference>
<keyword evidence="3" id="KW-0704">Schiff base</keyword>
<dbReference type="Pfam" id="PF00923">
    <property type="entry name" value="TAL_FSA"/>
    <property type="match status" value="1"/>
</dbReference>
<comment type="caution">
    <text evidence="5">The sequence shown here is derived from an EMBL/GenBank/DDBJ whole genome shotgun (WGS) entry which is preliminary data.</text>
</comment>
<dbReference type="InterPro" id="IPR001585">
    <property type="entry name" value="TAL/FSA"/>
</dbReference>
<protein>
    <submittedName>
        <fullName evidence="5">Transaldolase</fullName>
    </submittedName>
</protein>
<dbReference type="InterPro" id="IPR013785">
    <property type="entry name" value="Aldolase_TIM"/>
</dbReference>
<dbReference type="RefSeq" id="WP_003745611.1">
    <property type="nucleotide sequence ID" value="NZ_CP034772.1"/>
</dbReference>
<dbReference type="GO" id="GO:0005975">
    <property type="term" value="P:carbohydrate metabolic process"/>
    <property type="evidence" value="ECO:0007669"/>
    <property type="project" value="InterPro"/>
</dbReference>
<keyword evidence="2" id="KW-0963">Cytoplasm</keyword>